<accession>K9XTM6</accession>
<keyword evidence="2" id="KW-0560">Oxidoreductase</keyword>
<keyword evidence="4" id="KW-1185">Reference proteome</keyword>
<dbReference type="CDD" id="cd05233">
    <property type="entry name" value="SDR_c"/>
    <property type="match status" value="1"/>
</dbReference>
<dbReference type="InterPro" id="IPR036291">
    <property type="entry name" value="NAD(P)-bd_dom_sf"/>
</dbReference>
<dbReference type="eggNOG" id="COG1028">
    <property type="taxonomic scope" value="Bacteria"/>
</dbReference>
<dbReference type="EMBL" id="CP003653">
    <property type="protein sequence ID" value="AFZ35431.1"/>
    <property type="molecule type" value="Genomic_DNA"/>
</dbReference>
<reference evidence="4" key="1">
    <citation type="journal article" date="2013" name="Proc. Natl. Acad. Sci. U.S.A.">
        <title>Improving the coverage of the cyanobacterial phylum using diversity-driven genome sequencing.</title>
        <authorList>
            <person name="Shih P.M."/>
            <person name="Wu D."/>
            <person name="Latifi A."/>
            <person name="Axen S.D."/>
            <person name="Fewer D.P."/>
            <person name="Talla E."/>
            <person name="Calteau A."/>
            <person name="Cai F."/>
            <person name="Tandeau de Marsac N."/>
            <person name="Rippka R."/>
            <person name="Herdman M."/>
            <person name="Sivonen K."/>
            <person name="Coursin T."/>
            <person name="Laurent T."/>
            <person name="Goodwin L."/>
            <person name="Nolan M."/>
            <person name="Davenport K.W."/>
            <person name="Han C.S."/>
            <person name="Rubin E.M."/>
            <person name="Eisen J.A."/>
            <person name="Woyke T."/>
            <person name="Gugger M."/>
            <person name="Kerfeld C.A."/>
        </authorList>
    </citation>
    <scope>NUCLEOTIDE SEQUENCE [LARGE SCALE GENOMIC DNA]</scope>
    <source>
        <strain evidence="4">ATCC 29371 / PCC 7437</strain>
    </source>
</reference>
<dbReference type="OrthoDB" id="9808814at2"/>
<dbReference type="PANTHER" id="PTHR44196:SF1">
    <property type="entry name" value="DEHYDROGENASE_REDUCTASE SDR FAMILY MEMBER 7B"/>
    <property type="match status" value="1"/>
</dbReference>
<dbReference type="Proteomes" id="UP000010473">
    <property type="component" value="Chromosome"/>
</dbReference>
<dbReference type="GO" id="GO:0016020">
    <property type="term" value="C:membrane"/>
    <property type="evidence" value="ECO:0007669"/>
    <property type="project" value="TreeGrafter"/>
</dbReference>
<protein>
    <submittedName>
        <fullName evidence="3">Short-chain dehydrogenase/reductase SDR</fullName>
    </submittedName>
</protein>
<evidence type="ECO:0000256" key="2">
    <source>
        <dbReference type="ARBA" id="ARBA00023002"/>
    </source>
</evidence>
<comment type="similarity">
    <text evidence="1">Belongs to the short-chain dehydrogenases/reductases (SDR) family.</text>
</comment>
<dbReference type="AlphaFoldDB" id="K9XTM6"/>
<dbReference type="PRINTS" id="PR00081">
    <property type="entry name" value="GDHRDH"/>
</dbReference>
<name>K9XTM6_STAC7</name>
<dbReference type="Pfam" id="PF00106">
    <property type="entry name" value="adh_short"/>
    <property type="match status" value="1"/>
</dbReference>
<organism evidence="3 4">
    <name type="scientific">Stanieria cyanosphaera (strain ATCC 29371 / PCC 7437)</name>
    <dbReference type="NCBI Taxonomy" id="111780"/>
    <lineage>
        <taxon>Bacteria</taxon>
        <taxon>Bacillati</taxon>
        <taxon>Cyanobacteriota</taxon>
        <taxon>Cyanophyceae</taxon>
        <taxon>Pleurocapsales</taxon>
        <taxon>Dermocarpellaceae</taxon>
        <taxon>Stanieria</taxon>
    </lineage>
</organism>
<dbReference type="PATRIC" id="fig|111780.3.peg.1960"/>
<dbReference type="GO" id="GO:0016491">
    <property type="term" value="F:oxidoreductase activity"/>
    <property type="evidence" value="ECO:0007669"/>
    <property type="project" value="UniProtKB-KW"/>
</dbReference>
<dbReference type="RefSeq" id="WP_015193102.1">
    <property type="nucleotide sequence ID" value="NC_019748.1"/>
</dbReference>
<evidence type="ECO:0000256" key="1">
    <source>
        <dbReference type="ARBA" id="ARBA00006484"/>
    </source>
</evidence>
<dbReference type="InterPro" id="IPR002347">
    <property type="entry name" value="SDR_fam"/>
</dbReference>
<evidence type="ECO:0000313" key="4">
    <source>
        <dbReference type="Proteomes" id="UP000010473"/>
    </source>
</evidence>
<dbReference type="PANTHER" id="PTHR44196">
    <property type="entry name" value="DEHYDROGENASE/REDUCTASE SDR FAMILY MEMBER 7B"/>
    <property type="match status" value="1"/>
</dbReference>
<dbReference type="Gene3D" id="3.40.50.720">
    <property type="entry name" value="NAD(P)-binding Rossmann-like Domain"/>
    <property type="match status" value="1"/>
</dbReference>
<dbReference type="SUPFAM" id="SSF51735">
    <property type="entry name" value="NAD(P)-binding Rossmann-fold domains"/>
    <property type="match status" value="1"/>
</dbReference>
<sequence length="230" mass="25021">MKKNLLIAGGSRGIGGAIAEIYHRAGHNVYCISRTQASAGKWIKADLSQPEGIQKIANDLNNVPLDALLFLGGVWENNAFTSEYDFLTSSDSETRFVISVNTIAPIELTRAISPNLLMTNNPKAIYIGSLSGLDHLASHEVANTASKFGLRGAVQALMLTSLGLKICFTVINPGNVATEEVINDIQEGRFAPQQPIPIEDVYFTIDWLLSLSPHVSVPEINLIQRRNAQH</sequence>
<dbReference type="KEGG" id="scs:Sta7437_1875"/>
<dbReference type="STRING" id="111780.Sta7437_1875"/>
<proteinExistence type="inferred from homology"/>
<evidence type="ECO:0000313" key="3">
    <source>
        <dbReference type="EMBL" id="AFZ35431.1"/>
    </source>
</evidence>
<gene>
    <name evidence="3" type="ordered locus">Sta7437_1875</name>
</gene>
<dbReference type="HOGENOM" id="CLU_010194_28_0_3"/>